<reference evidence="2" key="1">
    <citation type="submission" date="2017-06" db="EMBL/GenBank/DDBJ databases">
        <authorList>
            <person name="Varghese N."/>
            <person name="Submissions S."/>
        </authorList>
    </citation>
    <scope>NUCLEOTIDE SEQUENCE [LARGE SCALE GENOMIC DNA]</scope>
    <source>
        <strain evidence="2">CIP 108523</strain>
    </source>
</reference>
<dbReference type="EMBL" id="FZOG01000003">
    <property type="protein sequence ID" value="SNS61047.1"/>
    <property type="molecule type" value="Genomic_DNA"/>
</dbReference>
<gene>
    <name evidence="1" type="ORF">SAMN05216255_2799</name>
</gene>
<organism evidence="1 2">
    <name type="scientific">Pseudomonas segetis</name>
    <dbReference type="NCBI Taxonomy" id="298908"/>
    <lineage>
        <taxon>Bacteria</taxon>
        <taxon>Pseudomonadati</taxon>
        <taxon>Pseudomonadota</taxon>
        <taxon>Gammaproteobacteria</taxon>
        <taxon>Pseudomonadales</taxon>
        <taxon>Pseudomonadaceae</taxon>
        <taxon>Pseudomonas</taxon>
    </lineage>
</organism>
<protein>
    <submittedName>
        <fullName evidence="1">Uncharacterized protein</fullName>
    </submittedName>
</protein>
<proteinExistence type="predicted"/>
<sequence length="38" mass="4220">MICRGETQGKKKPAVVAGFFVKPVQQECLINYLILPSL</sequence>
<evidence type="ECO:0000313" key="1">
    <source>
        <dbReference type="EMBL" id="SNS61047.1"/>
    </source>
</evidence>
<name>A0A239FVM4_9PSED</name>
<dbReference type="Proteomes" id="UP000242915">
    <property type="component" value="Unassembled WGS sequence"/>
</dbReference>
<dbReference type="AlphaFoldDB" id="A0A239FVM4"/>
<accession>A0A239FVM4</accession>
<keyword evidence="2" id="KW-1185">Reference proteome</keyword>
<evidence type="ECO:0000313" key="2">
    <source>
        <dbReference type="Proteomes" id="UP000242915"/>
    </source>
</evidence>